<reference evidence="2" key="1">
    <citation type="submission" date="2014-09" db="EMBL/GenBank/DDBJ databases">
        <authorList>
            <person name="Magalhaes I.L.F."/>
            <person name="Oliveira U."/>
            <person name="Santos F.R."/>
            <person name="Vidigal T.H.D.A."/>
            <person name="Brescovit A.D."/>
            <person name="Santos A.J."/>
        </authorList>
    </citation>
    <scope>NUCLEOTIDE SEQUENCE</scope>
    <source>
        <tissue evidence="2">Shoot tissue taken approximately 20 cm above the soil surface</tissue>
    </source>
</reference>
<proteinExistence type="predicted"/>
<accession>A0A0A9B8X5</accession>
<dbReference type="PANTHER" id="PTHR36480">
    <property type="entry name" value="OS06G0118900 PROTEIN-RELATED"/>
    <property type="match status" value="1"/>
</dbReference>
<evidence type="ECO:0008006" key="3">
    <source>
        <dbReference type="Google" id="ProtNLM"/>
    </source>
</evidence>
<keyword evidence="1" id="KW-1133">Transmembrane helix</keyword>
<organism evidence="2">
    <name type="scientific">Arundo donax</name>
    <name type="common">Giant reed</name>
    <name type="synonym">Donax arundinaceus</name>
    <dbReference type="NCBI Taxonomy" id="35708"/>
    <lineage>
        <taxon>Eukaryota</taxon>
        <taxon>Viridiplantae</taxon>
        <taxon>Streptophyta</taxon>
        <taxon>Embryophyta</taxon>
        <taxon>Tracheophyta</taxon>
        <taxon>Spermatophyta</taxon>
        <taxon>Magnoliopsida</taxon>
        <taxon>Liliopsida</taxon>
        <taxon>Poales</taxon>
        <taxon>Poaceae</taxon>
        <taxon>PACMAD clade</taxon>
        <taxon>Arundinoideae</taxon>
        <taxon>Arundineae</taxon>
        <taxon>Arundo</taxon>
    </lineage>
</organism>
<reference evidence="2" key="2">
    <citation type="journal article" date="2015" name="Data Brief">
        <title>Shoot transcriptome of the giant reed, Arundo donax.</title>
        <authorList>
            <person name="Barrero R.A."/>
            <person name="Guerrero F.D."/>
            <person name="Moolhuijzen P."/>
            <person name="Goolsby J.A."/>
            <person name="Tidwell J."/>
            <person name="Bellgard S.E."/>
            <person name="Bellgard M.I."/>
        </authorList>
    </citation>
    <scope>NUCLEOTIDE SEQUENCE</scope>
    <source>
        <tissue evidence="2">Shoot tissue taken approximately 20 cm above the soil surface</tissue>
    </source>
</reference>
<feature type="transmembrane region" description="Helical" evidence="1">
    <location>
        <begin position="20"/>
        <end position="42"/>
    </location>
</feature>
<evidence type="ECO:0000256" key="1">
    <source>
        <dbReference type="SAM" id="Phobius"/>
    </source>
</evidence>
<evidence type="ECO:0000313" key="2">
    <source>
        <dbReference type="EMBL" id="JAD59796.1"/>
    </source>
</evidence>
<dbReference type="AlphaFoldDB" id="A0A0A9B8X5"/>
<keyword evidence="1" id="KW-0812">Transmembrane</keyword>
<name>A0A0A9B8X5_ARUDO</name>
<dbReference type="PANTHER" id="PTHR36480:SF10">
    <property type="entry name" value="LATE EMBRYOGENESIS ABUNDANT PROTEIN LEA-2 SUBGROUP DOMAIN-CONTAINING PROTEIN"/>
    <property type="match status" value="1"/>
</dbReference>
<sequence>MRMAADDDKPKLRCLDAARYAVASAVTVLILVVIVDAVVTVLRPGDLTLKVTGGYVSADNTSGPGNVTLRFTLRALNPSGRVRIYYTGIKGTFSGQINTSAPAEDFRVFRIGNDIAIEQQDSAEVAVLVSGPNNPNVMPPAYFNLLFNGGTIHDAMLKLNGSRTFEDYSGHNKTAEPAVYYCPSITVGGEYPETPDDLQCTEQLPASASS</sequence>
<protein>
    <recommendedName>
        <fullName evidence="3">Late embryogenesis abundant protein LEA-2 subgroup domain-containing protein</fullName>
    </recommendedName>
</protein>
<keyword evidence="1" id="KW-0472">Membrane</keyword>
<dbReference type="EMBL" id="GBRH01238099">
    <property type="protein sequence ID" value="JAD59796.1"/>
    <property type="molecule type" value="Transcribed_RNA"/>
</dbReference>